<evidence type="ECO:0000256" key="1">
    <source>
        <dbReference type="ARBA" id="ARBA00004123"/>
    </source>
</evidence>
<evidence type="ECO:0000313" key="11">
    <source>
        <dbReference type="Proteomes" id="UP000515129"/>
    </source>
</evidence>
<dbReference type="GO" id="GO:0000977">
    <property type="term" value="F:RNA polymerase II transcription regulatory region sequence-specific DNA binding"/>
    <property type="evidence" value="ECO:0007669"/>
    <property type="project" value="TreeGrafter"/>
</dbReference>
<comment type="similarity">
    <text evidence="2">Belongs to the peptidase C48 family.</text>
</comment>
<feature type="domain" description="Ubiquitin-like protease family profile" evidence="10">
    <location>
        <begin position="24"/>
        <end position="177"/>
    </location>
</feature>
<evidence type="ECO:0000313" key="12">
    <source>
        <dbReference type="RefSeq" id="XP_026117665.1"/>
    </source>
</evidence>
<evidence type="ECO:0000256" key="3">
    <source>
        <dbReference type="ARBA" id="ARBA00007770"/>
    </source>
</evidence>
<dbReference type="InterPro" id="IPR013854">
    <property type="entry name" value="TF_AP2_C"/>
</dbReference>
<dbReference type="Pfam" id="PF03299">
    <property type="entry name" value="TF_AP-2"/>
    <property type="match status" value="1"/>
</dbReference>
<evidence type="ECO:0000256" key="4">
    <source>
        <dbReference type="ARBA" id="ARBA00022670"/>
    </source>
</evidence>
<evidence type="ECO:0000256" key="7">
    <source>
        <dbReference type="ARBA" id="ARBA00023125"/>
    </source>
</evidence>
<evidence type="ECO:0000256" key="2">
    <source>
        <dbReference type="ARBA" id="ARBA00005234"/>
    </source>
</evidence>
<name>A0A6P6PAR1_CARAU</name>
<proteinExistence type="inferred from homology"/>
<organism evidence="11 12">
    <name type="scientific">Carassius auratus</name>
    <name type="common">Goldfish</name>
    <dbReference type="NCBI Taxonomy" id="7957"/>
    <lineage>
        <taxon>Eukaryota</taxon>
        <taxon>Metazoa</taxon>
        <taxon>Chordata</taxon>
        <taxon>Craniata</taxon>
        <taxon>Vertebrata</taxon>
        <taxon>Euteleostomi</taxon>
        <taxon>Actinopterygii</taxon>
        <taxon>Neopterygii</taxon>
        <taxon>Teleostei</taxon>
        <taxon>Ostariophysi</taxon>
        <taxon>Cypriniformes</taxon>
        <taxon>Cyprinidae</taxon>
        <taxon>Cyprininae</taxon>
        <taxon>Carassius</taxon>
    </lineage>
</organism>
<dbReference type="Gene3D" id="3.40.395.10">
    <property type="entry name" value="Adenoviral Proteinase, Chain A"/>
    <property type="match status" value="1"/>
</dbReference>
<dbReference type="Proteomes" id="UP000515129">
    <property type="component" value="Unplaced"/>
</dbReference>
<keyword evidence="11" id="KW-1185">Reference proteome</keyword>
<dbReference type="OrthoDB" id="413122at2759"/>
<protein>
    <submittedName>
        <fullName evidence="12">Uncharacterized protein LOC113096481</fullName>
    </submittedName>
</protein>
<sequence>MNILETLKSQGRHREDVLGTVGPFKVFLGSLEALVGPSELPDEVMDALFYIISRSQPGTEPINSQAMRLILEGSSRARSTYFLKKNILKGASAIFGPYLVGECHWTLFHCNLKEGTITYIDSLGEHPQRCSQIIENWSLFAASRGCQGPWKFINRDHDLQNDSVSCGVFSIMFAEMILQGQQGHLQCLPISQERERLGILLFKSLDSSGICTVCYKKMSGKKKETCSFCSTEKSPKPEAETAEMETAEAVEVAKTKVEFVADTSDAFEEEETASEKMGPNKFVGTHVEEAETVEMETAEAVEVAKTKVEFVADTSDAFEEEETASEKMEAETAEMETAEAVEVAKTKVEVVADTSGAEEEEKEEASEKKDGFYVDSLLKVASSKKAKRHFVSVEELQRRCSAPEKFSGHLMVTYLRKAKGKKKELVRELKEAGVHLSPYGSNTTMCTKLVEEECQGLAKDLGYLTKEIPFKIIGKQLAERGCRREDHDLSAELDIIEQVLGDKVDMYSKVTHTLGPQVCQVVFQIIRECLVAKARALEN</sequence>
<keyword evidence="4" id="KW-0645">Protease</keyword>
<keyword evidence="6" id="KW-0805">Transcription regulation</keyword>
<dbReference type="KEGG" id="caua:113096481"/>
<evidence type="ECO:0000256" key="6">
    <source>
        <dbReference type="ARBA" id="ARBA00023015"/>
    </source>
</evidence>
<dbReference type="Pfam" id="PF02902">
    <property type="entry name" value="Peptidase_C48"/>
    <property type="match status" value="1"/>
</dbReference>
<keyword evidence="7" id="KW-0238">DNA-binding</keyword>
<evidence type="ECO:0000259" key="10">
    <source>
        <dbReference type="PROSITE" id="PS50600"/>
    </source>
</evidence>
<comment type="similarity">
    <text evidence="3">Belongs to the AP-2 family.</text>
</comment>
<dbReference type="PANTHER" id="PTHR10812:SF17">
    <property type="entry name" value="TRANSCRIPTION FACTOR AP-2, ISOFORM D"/>
    <property type="match status" value="1"/>
</dbReference>
<evidence type="ECO:0000256" key="5">
    <source>
        <dbReference type="ARBA" id="ARBA00022801"/>
    </source>
</evidence>
<gene>
    <name evidence="12" type="primary">LOC113096481</name>
</gene>
<evidence type="ECO:0000256" key="8">
    <source>
        <dbReference type="ARBA" id="ARBA00023163"/>
    </source>
</evidence>
<dbReference type="InterPro" id="IPR004979">
    <property type="entry name" value="TF_AP2"/>
</dbReference>
<keyword evidence="8" id="KW-0804">Transcription</keyword>
<dbReference type="GO" id="GO:0005634">
    <property type="term" value="C:nucleus"/>
    <property type="evidence" value="ECO:0007669"/>
    <property type="project" value="UniProtKB-SubCell"/>
</dbReference>
<dbReference type="RefSeq" id="XP_026117665.1">
    <property type="nucleotide sequence ID" value="XM_026261880.1"/>
</dbReference>
<dbReference type="GO" id="GO:0008234">
    <property type="term" value="F:cysteine-type peptidase activity"/>
    <property type="evidence" value="ECO:0007669"/>
    <property type="project" value="InterPro"/>
</dbReference>
<dbReference type="SUPFAM" id="SSF54001">
    <property type="entry name" value="Cysteine proteinases"/>
    <property type="match status" value="1"/>
</dbReference>
<evidence type="ECO:0000256" key="9">
    <source>
        <dbReference type="ARBA" id="ARBA00023242"/>
    </source>
</evidence>
<dbReference type="InterPro" id="IPR038765">
    <property type="entry name" value="Papain-like_cys_pep_sf"/>
</dbReference>
<dbReference type="GO" id="GO:0000981">
    <property type="term" value="F:DNA-binding transcription factor activity, RNA polymerase II-specific"/>
    <property type="evidence" value="ECO:0007669"/>
    <property type="project" value="TreeGrafter"/>
</dbReference>
<dbReference type="GO" id="GO:0042127">
    <property type="term" value="P:regulation of cell population proliferation"/>
    <property type="evidence" value="ECO:0007669"/>
    <property type="project" value="TreeGrafter"/>
</dbReference>
<reference evidence="12" key="1">
    <citation type="submission" date="2025-08" db="UniProtKB">
        <authorList>
            <consortium name="RefSeq"/>
        </authorList>
    </citation>
    <scope>IDENTIFICATION</scope>
    <source>
        <strain evidence="12">Wakin</strain>
        <tissue evidence="12">Muscle</tissue>
    </source>
</reference>
<dbReference type="GeneID" id="113096481"/>
<dbReference type="PANTHER" id="PTHR10812">
    <property type="entry name" value="TRANSCRIPTION FACTOR AP-2"/>
    <property type="match status" value="1"/>
</dbReference>
<dbReference type="GO" id="GO:0006508">
    <property type="term" value="P:proteolysis"/>
    <property type="evidence" value="ECO:0007669"/>
    <property type="project" value="UniProtKB-KW"/>
</dbReference>
<dbReference type="PROSITE" id="PS50600">
    <property type="entry name" value="ULP_PROTEASE"/>
    <property type="match status" value="1"/>
</dbReference>
<comment type="subcellular location">
    <subcellularLocation>
        <location evidence="1">Nucleus</location>
    </subcellularLocation>
</comment>
<keyword evidence="5" id="KW-0378">Hydrolase</keyword>
<accession>A0A6P6PAR1</accession>
<dbReference type="AlphaFoldDB" id="A0A6P6PAR1"/>
<dbReference type="InterPro" id="IPR003653">
    <property type="entry name" value="Peptidase_C48_C"/>
</dbReference>
<keyword evidence="9" id="KW-0539">Nucleus</keyword>